<dbReference type="GO" id="GO:0009116">
    <property type="term" value="P:nucleoside metabolic process"/>
    <property type="evidence" value="ECO:0007669"/>
    <property type="project" value="InterPro"/>
</dbReference>
<accession>A0A3S2X4E0</accession>
<dbReference type="AlphaFoldDB" id="A0A3S2X4E0"/>
<dbReference type="SUPFAM" id="SSF53167">
    <property type="entry name" value="Purine and uridine phosphorylases"/>
    <property type="match status" value="1"/>
</dbReference>
<keyword evidence="3" id="KW-1185">Reference proteome</keyword>
<proteinExistence type="predicted"/>
<dbReference type="Proteomes" id="UP000282837">
    <property type="component" value="Unassembled WGS sequence"/>
</dbReference>
<dbReference type="OrthoDB" id="7357315at2"/>
<comment type="caution">
    <text evidence="2">The sequence shown here is derived from an EMBL/GenBank/DDBJ whole genome shotgun (WGS) entry which is preliminary data.</text>
</comment>
<dbReference type="Gene3D" id="3.40.50.1580">
    <property type="entry name" value="Nucleoside phosphorylase domain"/>
    <property type="match status" value="1"/>
</dbReference>
<dbReference type="InterPro" id="IPR000845">
    <property type="entry name" value="Nucleoside_phosphorylase_d"/>
</dbReference>
<reference evidence="2 3" key="1">
    <citation type="submission" date="2019-01" db="EMBL/GenBank/DDBJ databases">
        <authorList>
            <person name="Chen W.-M."/>
        </authorList>
    </citation>
    <scope>NUCLEOTIDE SEQUENCE [LARGE SCALE GENOMIC DNA]</scope>
    <source>
        <strain evidence="2 3">FSY-9</strain>
    </source>
</reference>
<dbReference type="Pfam" id="PF01048">
    <property type="entry name" value="PNP_UDP_1"/>
    <property type="match status" value="1"/>
</dbReference>
<feature type="domain" description="Nucleoside phosphorylase" evidence="1">
    <location>
        <begin position="13"/>
        <end position="178"/>
    </location>
</feature>
<gene>
    <name evidence="2" type="ORF">EOE18_09165</name>
</gene>
<dbReference type="GO" id="GO:0003824">
    <property type="term" value="F:catalytic activity"/>
    <property type="evidence" value="ECO:0007669"/>
    <property type="project" value="InterPro"/>
</dbReference>
<sequence>MGHGPLSPHGAGQSGAARMGYVKNGPVLVVTGTLREAALISGEGIEVLAGGSDPQRLQAELEAMAPYVAGIISFGMCGAIDHTLKLGDFVIGKRVSGAFHAKCDERWVSALKQALPLAWCGSIYADGHMLALQRDKAVQAWMSAALAADMESHLAARVAAEHDLPFVVLRCVSDRAEVDLPPAVTVMMAPDGGVDVGAVARSVWEQPAQLRELAGTLAGFAKAFQMLSSGTKKLRGRLAFDQR</sequence>
<evidence type="ECO:0000259" key="1">
    <source>
        <dbReference type="Pfam" id="PF01048"/>
    </source>
</evidence>
<name>A0A3S2X4E0_9SPHN</name>
<evidence type="ECO:0000313" key="3">
    <source>
        <dbReference type="Proteomes" id="UP000282837"/>
    </source>
</evidence>
<dbReference type="EMBL" id="SACO01000005">
    <property type="protein sequence ID" value="RVU05458.1"/>
    <property type="molecule type" value="Genomic_DNA"/>
</dbReference>
<evidence type="ECO:0000313" key="2">
    <source>
        <dbReference type="EMBL" id="RVU05458.1"/>
    </source>
</evidence>
<protein>
    <recommendedName>
        <fullName evidence="1">Nucleoside phosphorylase domain-containing protein</fullName>
    </recommendedName>
</protein>
<dbReference type="InterPro" id="IPR035994">
    <property type="entry name" value="Nucleoside_phosphorylase_sf"/>
</dbReference>
<organism evidence="2 3">
    <name type="scientific">Novosphingobium umbonatum</name>
    <dbReference type="NCBI Taxonomy" id="1908524"/>
    <lineage>
        <taxon>Bacteria</taxon>
        <taxon>Pseudomonadati</taxon>
        <taxon>Pseudomonadota</taxon>
        <taxon>Alphaproteobacteria</taxon>
        <taxon>Sphingomonadales</taxon>
        <taxon>Sphingomonadaceae</taxon>
        <taxon>Novosphingobium</taxon>
    </lineage>
</organism>